<evidence type="ECO:0000313" key="4">
    <source>
        <dbReference type="Proteomes" id="UP000796880"/>
    </source>
</evidence>
<evidence type="ECO:0000256" key="2">
    <source>
        <dbReference type="SAM" id="MobiDB-lite"/>
    </source>
</evidence>
<name>A0A8K0GPA0_9ROSA</name>
<feature type="region of interest" description="Disordered" evidence="2">
    <location>
        <begin position="195"/>
        <end position="270"/>
    </location>
</feature>
<keyword evidence="4" id="KW-1185">Reference proteome</keyword>
<dbReference type="AlphaFoldDB" id="A0A8K0GPA0"/>
<protein>
    <submittedName>
        <fullName evidence="3">Uncharacterized protein</fullName>
    </submittedName>
</protein>
<feature type="region of interest" description="Disordered" evidence="2">
    <location>
        <begin position="448"/>
        <end position="533"/>
    </location>
</feature>
<comment type="caution">
    <text evidence="3">The sequence shown here is derived from an EMBL/GenBank/DDBJ whole genome shotgun (WGS) entry which is preliminary data.</text>
</comment>
<feature type="compositionally biased region" description="Polar residues" evidence="2">
    <location>
        <begin position="513"/>
        <end position="523"/>
    </location>
</feature>
<gene>
    <name evidence="3" type="ORF">FNV43_RR27005</name>
</gene>
<dbReference type="OrthoDB" id="1750920at2759"/>
<evidence type="ECO:0000313" key="3">
    <source>
        <dbReference type="EMBL" id="KAF3432266.1"/>
    </source>
</evidence>
<evidence type="ECO:0000256" key="1">
    <source>
        <dbReference type="SAM" id="Coils"/>
    </source>
</evidence>
<feature type="region of interest" description="Disordered" evidence="2">
    <location>
        <begin position="145"/>
        <end position="181"/>
    </location>
</feature>
<organism evidence="3 4">
    <name type="scientific">Rhamnella rubrinervis</name>
    <dbReference type="NCBI Taxonomy" id="2594499"/>
    <lineage>
        <taxon>Eukaryota</taxon>
        <taxon>Viridiplantae</taxon>
        <taxon>Streptophyta</taxon>
        <taxon>Embryophyta</taxon>
        <taxon>Tracheophyta</taxon>
        <taxon>Spermatophyta</taxon>
        <taxon>Magnoliopsida</taxon>
        <taxon>eudicotyledons</taxon>
        <taxon>Gunneridae</taxon>
        <taxon>Pentapetalae</taxon>
        <taxon>rosids</taxon>
        <taxon>fabids</taxon>
        <taxon>Rosales</taxon>
        <taxon>Rhamnaceae</taxon>
        <taxon>rhamnoid group</taxon>
        <taxon>Rhamneae</taxon>
        <taxon>Rhamnella</taxon>
    </lineage>
</organism>
<sequence>MPSQIKLSAQTLRKRLLATGGSSADRLQDRLDSFHRIINMVSISTIARQLMPIPAILAGLIARPKERLQIDMATFLTKAGKTATFRRRVYATVASNLNERLRIIVEQKNVIRTLLRSKTKSLLSILSEDSFRSAWYWPALEEATSEQQAEQNSEEEDLSNQQAEEIPEGFRRANRPLASIPRRYGKLKMKISKAELEATKKKKRDKQVVAKGGASSTTDKGKERPTSTVVVEPSSLPIAIPSGESPPSKRPRRSSPPAPAQDKGKEKQTPLMLGLEDSSIIRSDSSLVGPIVDSLMTRHDRRLLREMTLDEVGLEAEQNALKYLYDAVIKVDKAFKKKAEAYINVVAANKTLEENNLALKQTAMEATKRAEQLERKWSETDQKLIEKDRELEALRLDYAQVAGERDALQARVARWPLAKKHIYKKAAIDAILKNTNDMIRAFKAGQIEDWVTPDPSDEEEDGQKDMEITSGEDEPDDGDVPPVNQPEAPRLDAEPNQATSKDSFEEAMRLPSNKESGPGQTSHAADADVGAQN</sequence>
<dbReference type="EMBL" id="VOIH02000012">
    <property type="protein sequence ID" value="KAF3432266.1"/>
    <property type="molecule type" value="Genomic_DNA"/>
</dbReference>
<keyword evidence="1" id="KW-0175">Coiled coil</keyword>
<proteinExistence type="predicted"/>
<reference evidence="3" key="1">
    <citation type="submission" date="2020-03" db="EMBL/GenBank/DDBJ databases">
        <title>A high-quality chromosome-level genome assembly of a woody plant with both climbing and erect habits, Rhamnella rubrinervis.</title>
        <authorList>
            <person name="Lu Z."/>
            <person name="Yang Y."/>
            <person name="Zhu X."/>
            <person name="Sun Y."/>
        </authorList>
    </citation>
    <scope>NUCLEOTIDE SEQUENCE</scope>
    <source>
        <strain evidence="3">BYM</strain>
        <tissue evidence="3">Leaf</tissue>
    </source>
</reference>
<accession>A0A8K0GPA0</accession>
<dbReference type="Proteomes" id="UP000796880">
    <property type="component" value="Unassembled WGS sequence"/>
</dbReference>
<feature type="compositionally biased region" description="Acidic residues" evidence="2">
    <location>
        <begin position="470"/>
        <end position="479"/>
    </location>
</feature>
<feature type="coiled-coil region" evidence="1">
    <location>
        <begin position="349"/>
        <end position="411"/>
    </location>
</feature>